<feature type="transmembrane region" description="Helical" evidence="2">
    <location>
        <begin position="99"/>
        <end position="123"/>
    </location>
</feature>
<keyword evidence="4" id="KW-1185">Reference proteome</keyword>
<feature type="transmembrane region" description="Helical" evidence="2">
    <location>
        <begin position="380"/>
        <end position="402"/>
    </location>
</feature>
<feature type="transmembrane region" description="Helical" evidence="2">
    <location>
        <begin position="204"/>
        <end position="225"/>
    </location>
</feature>
<protein>
    <submittedName>
        <fullName evidence="3">Uncharacterized protein</fullName>
    </submittedName>
</protein>
<feature type="transmembrane region" description="Helical" evidence="2">
    <location>
        <begin position="340"/>
        <end position="360"/>
    </location>
</feature>
<organism evidence="3 4">
    <name type="scientific">Friedmanniella luteola</name>
    <dbReference type="NCBI Taxonomy" id="546871"/>
    <lineage>
        <taxon>Bacteria</taxon>
        <taxon>Bacillati</taxon>
        <taxon>Actinomycetota</taxon>
        <taxon>Actinomycetes</taxon>
        <taxon>Propionibacteriales</taxon>
        <taxon>Nocardioidaceae</taxon>
        <taxon>Friedmanniella</taxon>
    </lineage>
</organism>
<evidence type="ECO:0000256" key="2">
    <source>
        <dbReference type="SAM" id="Phobius"/>
    </source>
</evidence>
<feature type="transmembrane region" description="Helical" evidence="2">
    <location>
        <begin position="44"/>
        <end position="68"/>
    </location>
</feature>
<sequence length="486" mass="48366">MASLLSPRRTDPTIVLRATEPSRPVPQDDAAGPGGPRLGWGVTAVAGGLLCALTGWLLVAGLAVVGWVTADPGTLVGALVVGTQLWLAGHGVAVELGGLLVTLVPWGVAALMAVLLSRAAGFAARSARPGQEPHALGVALAVVGAYAAPLLVAAGLLGRVGSAPGHLVVVGAVLLAAALHGAGRVLGTRWTDRWPGWARAVPRAVLAAQLVLLAAGASVVVTGLARHLDRVTALHEGLAPGLAGGVALLVAQLALAPNAVVWGGSYALGGGFTLGNGSLVSPSSTDLGVVPGLPLLGALPAEGPGPAAALWWLAAGVLAGAVAAWLVVRARPQARFDETSLVGGLAGVTGGLVFVALAWATSGDLGTVRLTGLGPELLPLLVMSVTTLGLAGMVTGLALGLWRRARPGARAGADIGADTAVDAGPTRSGRAARRRGASAIPVWDDEHGDRAEPTEVLERALPDHEPTEVLPRPSGSSASEDPRSSG</sequence>
<name>A0A1H1YRC4_9ACTN</name>
<evidence type="ECO:0000313" key="4">
    <source>
        <dbReference type="Proteomes" id="UP000199092"/>
    </source>
</evidence>
<dbReference type="Proteomes" id="UP000199092">
    <property type="component" value="Chromosome I"/>
</dbReference>
<keyword evidence="2" id="KW-0472">Membrane</keyword>
<keyword evidence="2" id="KW-0812">Transmembrane</keyword>
<dbReference type="InterPro" id="IPR045931">
    <property type="entry name" value="DUF6350"/>
</dbReference>
<dbReference type="AlphaFoldDB" id="A0A1H1YRC4"/>
<proteinExistence type="predicted"/>
<feature type="region of interest" description="Disordered" evidence="1">
    <location>
        <begin position="416"/>
        <end position="486"/>
    </location>
</feature>
<reference evidence="3 4" key="1">
    <citation type="submission" date="2016-10" db="EMBL/GenBank/DDBJ databases">
        <authorList>
            <person name="de Groot N.N."/>
        </authorList>
    </citation>
    <scope>NUCLEOTIDE SEQUENCE [LARGE SCALE GENOMIC DNA]</scope>
    <source>
        <strain evidence="3 4">DSM 21741</strain>
    </source>
</reference>
<feature type="transmembrane region" description="Helical" evidence="2">
    <location>
        <begin position="135"/>
        <end position="157"/>
    </location>
</feature>
<gene>
    <name evidence="3" type="ORF">SAMN04488543_3413</name>
</gene>
<dbReference type="OrthoDB" id="3742900at2"/>
<dbReference type="RefSeq" id="WP_091414330.1">
    <property type="nucleotide sequence ID" value="NZ_LT629749.1"/>
</dbReference>
<feature type="transmembrane region" description="Helical" evidence="2">
    <location>
        <begin position="163"/>
        <end position="183"/>
    </location>
</feature>
<feature type="compositionally biased region" description="Basic and acidic residues" evidence="1">
    <location>
        <begin position="444"/>
        <end position="467"/>
    </location>
</feature>
<keyword evidence="2" id="KW-1133">Transmembrane helix</keyword>
<dbReference type="EMBL" id="LT629749">
    <property type="protein sequence ID" value="SDT23984.1"/>
    <property type="molecule type" value="Genomic_DNA"/>
</dbReference>
<dbReference type="STRING" id="546871.SAMN04488543_3413"/>
<evidence type="ECO:0000256" key="1">
    <source>
        <dbReference type="SAM" id="MobiDB-lite"/>
    </source>
</evidence>
<feature type="transmembrane region" description="Helical" evidence="2">
    <location>
        <begin position="75"/>
        <end position="93"/>
    </location>
</feature>
<feature type="transmembrane region" description="Helical" evidence="2">
    <location>
        <begin position="309"/>
        <end position="328"/>
    </location>
</feature>
<dbReference type="Pfam" id="PF19877">
    <property type="entry name" value="DUF6350"/>
    <property type="match status" value="1"/>
</dbReference>
<accession>A0A1H1YRC4</accession>
<evidence type="ECO:0000313" key="3">
    <source>
        <dbReference type="EMBL" id="SDT23984.1"/>
    </source>
</evidence>